<evidence type="ECO:0000256" key="2">
    <source>
        <dbReference type="ARBA" id="ARBA00022980"/>
    </source>
</evidence>
<evidence type="ECO:0000313" key="4">
    <source>
        <dbReference type="EMBL" id="ALG41029.1"/>
    </source>
</evidence>
<dbReference type="GO" id="GO:0003723">
    <property type="term" value="F:RNA binding"/>
    <property type="evidence" value="ECO:0007669"/>
    <property type="project" value="InterPro"/>
</dbReference>
<name>A0A0S0HWH4_ACAPO</name>
<keyword evidence="4" id="KW-0496">Mitochondrion</keyword>
<proteinExistence type="inferred from homology"/>
<keyword evidence="2 4" id="KW-0689">Ribosomal protein</keyword>
<keyword evidence="3" id="KW-0687">Ribonucleoprotein</keyword>
<dbReference type="GO" id="GO:1990904">
    <property type="term" value="C:ribonucleoprotein complex"/>
    <property type="evidence" value="ECO:0007669"/>
    <property type="project" value="UniProtKB-KW"/>
</dbReference>
<dbReference type="GO" id="GO:0006412">
    <property type="term" value="P:translation"/>
    <property type="evidence" value="ECO:0007669"/>
    <property type="project" value="InterPro"/>
</dbReference>
<dbReference type="PROSITE" id="PS00323">
    <property type="entry name" value="RIBOSOMAL_S19"/>
    <property type="match status" value="1"/>
</dbReference>
<reference evidence="4" key="1">
    <citation type="journal article" date="2019" name="Microbiol. Resour. Announc.">
        <title>Remarkable Features of Mitochondrial DNA of Acanthamoeba polyphaga Linc Ap-1, Revealed by Whole-Genome Sequencing.</title>
        <authorList>
            <person name="Karlyshev A.V."/>
        </authorList>
    </citation>
    <scope>NUCLEOTIDE SEQUENCE</scope>
    <source>
        <strain evidence="4">Linc Ap-1</strain>
    </source>
</reference>
<dbReference type="InterPro" id="IPR020934">
    <property type="entry name" value="Ribosomal_uS19_CS"/>
</dbReference>
<dbReference type="GO" id="GO:0005840">
    <property type="term" value="C:ribosome"/>
    <property type="evidence" value="ECO:0007669"/>
    <property type="project" value="UniProtKB-KW"/>
</dbReference>
<dbReference type="Gene3D" id="3.30.860.10">
    <property type="entry name" value="30s Ribosomal Protein S19, Chain A"/>
    <property type="match status" value="1"/>
</dbReference>
<dbReference type="AlphaFoldDB" id="A0A0S0HWH4"/>
<dbReference type="EMBL" id="KP054475">
    <property type="protein sequence ID" value="ALG41029.1"/>
    <property type="molecule type" value="Genomic_DNA"/>
</dbReference>
<dbReference type="Pfam" id="PF00203">
    <property type="entry name" value="Ribosomal_S19"/>
    <property type="match status" value="1"/>
</dbReference>
<organism evidence="4">
    <name type="scientific">Acanthamoeba polyphaga</name>
    <name type="common">Amoeba</name>
    <dbReference type="NCBI Taxonomy" id="5757"/>
    <lineage>
        <taxon>Eukaryota</taxon>
        <taxon>Amoebozoa</taxon>
        <taxon>Discosea</taxon>
        <taxon>Longamoebia</taxon>
        <taxon>Centramoebida</taxon>
        <taxon>Acanthamoebidae</taxon>
        <taxon>Acanthamoeba</taxon>
    </lineage>
</organism>
<protein>
    <submittedName>
        <fullName evidence="4">Ribosomal protein S19</fullName>
    </submittedName>
</protein>
<accession>A0A0S0HWH4</accession>
<dbReference type="InterPro" id="IPR002222">
    <property type="entry name" value="Ribosomal_uS19"/>
</dbReference>
<comment type="similarity">
    <text evidence="1">Belongs to the universal ribosomal protein uS19 family.</text>
</comment>
<evidence type="ECO:0000256" key="1">
    <source>
        <dbReference type="ARBA" id="ARBA00007345"/>
    </source>
</evidence>
<sequence length="77" mass="8807">MRSVWKGCFYKNNSSLGKSSTVLNTMLKKRFTLHDGKSCKSILIDRSMVGLKIGEFVFTRKMGVLHKKKVLKKKGKK</sequence>
<dbReference type="SUPFAM" id="SSF54570">
    <property type="entry name" value="Ribosomal protein S19"/>
    <property type="match status" value="1"/>
</dbReference>
<gene>
    <name evidence="4" type="primary">rps19</name>
</gene>
<dbReference type="GO" id="GO:0003735">
    <property type="term" value="F:structural constituent of ribosome"/>
    <property type="evidence" value="ECO:0007669"/>
    <property type="project" value="InterPro"/>
</dbReference>
<dbReference type="InterPro" id="IPR023575">
    <property type="entry name" value="Ribosomal_uS19_SF"/>
</dbReference>
<geneLocation type="mitochondrion" evidence="4"/>
<evidence type="ECO:0000256" key="3">
    <source>
        <dbReference type="ARBA" id="ARBA00023274"/>
    </source>
</evidence>